<accession>A0ABS7CFU1</accession>
<dbReference type="InterPro" id="IPR008979">
    <property type="entry name" value="Galactose-bd-like_sf"/>
</dbReference>
<evidence type="ECO:0000313" key="2">
    <source>
        <dbReference type="Proteomes" id="UP001519887"/>
    </source>
</evidence>
<dbReference type="EMBL" id="JAHZIK010001844">
    <property type="protein sequence ID" value="MBW7459803.1"/>
    <property type="molecule type" value="Genomic_DNA"/>
</dbReference>
<keyword evidence="2" id="KW-1185">Reference proteome</keyword>
<feature type="non-terminal residue" evidence="1">
    <location>
        <position position="1"/>
    </location>
</feature>
<proteinExistence type="predicted"/>
<evidence type="ECO:0008006" key="3">
    <source>
        <dbReference type="Google" id="ProtNLM"/>
    </source>
</evidence>
<dbReference type="Proteomes" id="UP001519887">
    <property type="component" value="Unassembled WGS sequence"/>
</dbReference>
<reference evidence="1 2" key="1">
    <citation type="submission" date="2021-07" db="EMBL/GenBank/DDBJ databases">
        <title>Paenibacillus radiodurans sp. nov., isolated from the southeastern edge of Tengger Desert.</title>
        <authorList>
            <person name="Zhang G."/>
        </authorList>
    </citation>
    <scope>NUCLEOTIDE SEQUENCE [LARGE SCALE GENOMIC DNA]</scope>
    <source>
        <strain evidence="1 2">CCM 7311</strain>
    </source>
</reference>
<comment type="caution">
    <text evidence="1">The sequence shown here is derived from an EMBL/GenBank/DDBJ whole genome shotgun (WGS) entry which is preliminary data.</text>
</comment>
<organism evidence="1 2">
    <name type="scientific">Paenibacillus sepulcri</name>
    <dbReference type="NCBI Taxonomy" id="359917"/>
    <lineage>
        <taxon>Bacteria</taxon>
        <taxon>Bacillati</taxon>
        <taxon>Bacillota</taxon>
        <taxon>Bacilli</taxon>
        <taxon>Bacillales</taxon>
        <taxon>Paenibacillaceae</taxon>
        <taxon>Paenibacillus</taxon>
    </lineage>
</organism>
<dbReference type="Gene3D" id="2.60.120.260">
    <property type="entry name" value="Galactose-binding domain-like"/>
    <property type="match status" value="1"/>
</dbReference>
<gene>
    <name evidence="1" type="ORF">K0U00_37665</name>
</gene>
<name>A0ABS7CFU1_9BACL</name>
<dbReference type="SUPFAM" id="SSF49785">
    <property type="entry name" value="Galactose-binding domain-like"/>
    <property type="match status" value="1"/>
</dbReference>
<protein>
    <recommendedName>
        <fullName evidence="3">Beta-galactosidase</fullName>
    </recommendedName>
</protein>
<evidence type="ECO:0000313" key="1">
    <source>
        <dbReference type="EMBL" id="MBW7459803.1"/>
    </source>
</evidence>
<sequence length="288" mass="32826">QMSLDMKDEGLEQGWQLNHSSLPGAEWLDVETKPWINQCADHKEVLRHALGFNSRSFGTPYQVTVAYPVVCWYRIIFDADRIPEWCELTMDREAIAGEYRLFVNGIEWDGGQPELINGTNTIMIRMVIRHAHDGVVDPLYLRGMFGVRFTAEQRPVITDLPLAGNPNRPVPDGSPYYSGTLVFRRRIAVQDEAARSETFELSFTGLSEHFHDCAEVILNGHSLGVRPWTPYVWKGSGQWWKPGENLLELRVDNALGLRLDGSYFDYDSHQVKESARFGSEVNPKEAQQ</sequence>